<evidence type="ECO:0000313" key="13">
    <source>
        <dbReference type="WBParaSite" id="SBAD_0000550101-mRNA-1"/>
    </source>
</evidence>
<evidence type="ECO:0000259" key="10">
    <source>
        <dbReference type="PROSITE" id="PS51844"/>
    </source>
</evidence>
<dbReference type="GO" id="GO:0000146">
    <property type="term" value="F:microfilament motor activity"/>
    <property type="evidence" value="ECO:0007669"/>
    <property type="project" value="TreeGrafter"/>
</dbReference>
<comment type="similarity">
    <text evidence="1 8">Belongs to the TRAFAC class myosin-kinesin ATPase superfamily. Myosin family.</text>
</comment>
<feature type="region of interest" description="Actin-binding" evidence="8">
    <location>
        <begin position="644"/>
        <end position="666"/>
    </location>
</feature>
<dbReference type="InterPro" id="IPR004009">
    <property type="entry name" value="SH3_Myosin"/>
</dbReference>
<dbReference type="EMBL" id="UZAM01008885">
    <property type="protein sequence ID" value="VDP06818.1"/>
    <property type="molecule type" value="Genomic_DNA"/>
</dbReference>
<keyword evidence="5 8" id="KW-0518">Myosin</keyword>
<evidence type="ECO:0000256" key="2">
    <source>
        <dbReference type="ARBA" id="ARBA00022741"/>
    </source>
</evidence>
<dbReference type="AlphaFoldDB" id="A0A183INT8"/>
<dbReference type="GO" id="GO:0005863">
    <property type="term" value="C:striated muscle myosin thick filament"/>
    <property type="evidence" value="ECO:0007669"/>
    <property type="project" value="UniProtKB-ARBA"/>
</dbReference>
<evidence type="ECO:0000256" key="7">
    <source>
        <dbReference type="ARBA" id="ARBA00023203"/>
    </source>
</evidence>
<dbReference type="Pfam" id="PF00063">
    <property type="entry name" value="Myosin_head"/>
    <property type="match status" value="1"/>
</dbReference>
<dbReference type="PROSITE" id="PS51456">
    <property type="entry name" value="MYOSIN_MOTOR"/>
    <property type="match status" value="1"/>
</dbReference>
<dbReference type="InterPro" id="IPR027417">
    <property type="entry name" value="P-loop_NTPase"/>
</dbReference>
<dbReference type="InterPro" id="IPR001609">
    <property type="entry name" value="Myosin_head_motor_dom-like"/>
</dbReference>
<evidence type="ECO:0000256" key="5">
    <source>
        <dbReference type="ARBA" id="ARBA00023123"/>
    </source>
</evidence>
<dbReference type="InterPro" id="IPR008989">
    <property type="entry name" value="Myosin_S1_N"/>
</dbReference>
<dbReference type="CDD" id="cd01377">
    <property type="entry name" value="MYSc_class_II"/>
    <property type="match status" value="1"/>
</dbReference>
<dbReference type="Gene3D" id="1.20.58.530">
    <property type="match status" value="1"/>
</dbReference>
<feature type="binding site" evidence="8">
    <location>
        <begin position="153"/>
        <end position="160"/>
    </location>
    <ligand>
        <name>ATP</name>
        <dbReference type="ChEBI" id="CHEBI:30616"/>
    </ligand>
</feature>
<keyword evidence="4" id="KW-0175">Coiled coil</keyword>
<dbReference type="GO" id="GO:0007015">
    <property type="term" value="P:actin filament organization"/>
    <property type="evidence" value="ECO:0007669"/>
    <property type="project" value="TreeGrafter"/>
</dbReference>
<evidence type="ECO:0000256" key="4">
    <source>
        <dbReference type="ARBA" id="ARBA00023054"/>
    </source>
</evidence>
<gene>
    <name evidence="11" type="ORF">SBAD_LOCUS5285</name>
</gene>
<dbReference type="GO" id="GO:0005524">
    <property type="term" value="F:ATP binding"/>
    <property type="evidence" value="ECO:0007669"/>
    <property type="project" value="UniProtKB-UniRule"/>
</dbReference>
<reference evidence="13" key="1">
    <citation type="submission" date="2016-06" db="UniProtKB">
        <authorList>
            <consortium name="WormBaseParasite"/>
        </authorList>
    </citation>
    <scope>IDENTIFICATION</scope>
</reference>
<evidence type="ECO:0000313" key="12">
    <source>
        <dbReference type="Proteomes" id="UP000270296"/>
    </source>
</evidence>
<dbReference type="OrthoDB" id="6108017at2759"/>
<evidence type="ECO:0000256" key="8">
    <source>
        <dbReference type="PROSITE-ProRule" id="PRU00782"/>
    </source>
</evidence>
<dbReference type="PROSITE" id="PS51844">
    <property type="entry name" value="SH3_LIKE"/>
    <property type="match status" value="1"/>
</dbReference>
<dbReference type="InterPro" id="IPR036961">
    <property type="entry name" value="Kinesin_motor_dom_sf"/>
</dbReference>
<evidence type="ECO:0000256" key="3">
    <source>
        <dbReference type="ARBA" id="ARBA00022840"/>
    </source>
</evidence>
<dbReference type="GO" id="GO:0016459">
    <property type="term" value="C:myosin complex"/>
    <property type="evidence" value="ECO:0007669"/>
    <property type="project" value="UniProtKB-KW"/>
</dbReference>
<organism evidence="13">
    <name type="scientific">Soboliphyme baturini</name>
    <dbReference type="NCBI Taxonomy" id="241478"/>
    <lineage>
        <taxon>Eukaryota</taxon>
        <taxon>Metazoa</taxon>
        <taxon>Ecdysozoa</taxon>
        <taxon>Nematoda</taxon>
        <taxon>Enoplea</taxon>
        <taxon>Dorylaimia</taxon>
        <taxon>Dioctophymatida</taxon>
        <taxon>Dioctophymatoidea</taxon>
        <taxon>Soboliphymatidae</taxon>
        <taxon>Soboliphyme</taxon>
    </lineage>
</organism>
<evidence type="ECO:0000313" key="11">
    <source>
        <dbReference type="EMBL" id="VDP06818.1"/>
    </source>
</evidence>
<dbReference type="Gene3D" id="1.20.120.720">
    <property type="entry name" value="Myosin VI head, motor domain, U50 subdomain"/>
    <property type="match status" value="1"/>
</dbReference>
<keyword evidence="2 8" id="KW-0547">Nucleotide-binding</keyword>
<dbReference type="PANTHER" id="PTHR13140">
    <property type="entry name" value="MYOSIN"/>
    <property type="match status" value="1"/>
</dbReference>
<keyword evidence="3 8" id="KW-0067">ATP-binding</keyword>
<feature type="domain" description="Myosin motor" evidence="9">
    <location>
        <begin position="60"/>
        <end position="812"/>
    </location>
</feature>
<dbReference type="Pfam" id="PF02736">
    <property type="entry name" value="Myosin_N"/>
    <property type="match status" value="1"/>
</dbReference>
<dbReference type="FunFam" id="1.20.120.720:FF:000001">
    <property type="entry name" value="Myosin heavy chain, muscle"/>
    <property type="match status" value="1"/>
</dbReference>
<dbReference type="Gene3D" id="1.10.10.820">
    <property type="match status" value="1"/>
</dbReference>
<dbReference type="FunFam" id="1.10.10.820:FF:000001">
    <property type="entry name" value="Myosin heavy chain"/>
    <property type="match status" value="1"/>
</dbReference>
<sequence>TFTKKYTRKNSCWIPDIQEGFIGADIKSSSDTDVTVVTWTGIEKKVRKEEVQEMNPPQFHRTENMSNLTFLNDAGVLYNLRERYNSMLIYTYSGLFCVVINPYQKIPVYTEDIVKMYMGKGRTEMPPHLFAVADEAYQNMMKDKVNQSILITGESGAGKTENTKQAIFYFAKIGSTQLSDQRPVKTSLECQILHTNPVLEAFGNAKTARNNNSSRFGKYIRVYFNEQGKLAGGDIVHYLLEKIRVAKQSVGERSFHIFYQIMSGGIPGLKETCNQNGKHILEKLFLRKNISSYGFVSQAEVKIDGVDDAIEMKNTDAAFDVMGFDSLEKENLYRLTAAIMHMGEMKFKQRPREEQAETDGTEEVELVCKLLEMDSTAFLKALLQPQVKVGSGWMNRSQNLNQVTWAVGALAKAIYSRMFLWLVTRCNKSLDVSDRLKKYFIGVLDIAGFEIFNCNSFEQLWINFVNEKLQQYFNHHMFVLEQEEYRKEKIAWEFIDFGLDLQACIDLIEKPLGILSMLDEECIVPRATDATFVQKLMDQHLGKHPNFQKAKPRRKDQADAHFAIIHYAGTVRYNVLGWLEKNKDPLNECIISVMKSTSKNKLLLDIWSDYMTREDLQKSGLEAAKKVGKSSSFRTVSMMHRENLANLMNMLTTTQPHFIRCIVPNELKKSGHIEASLVLNQLTCNGVLEGIRICRKGYPNRLLYTDFNRRYQNHATAVELAQRIIVHGFLTNIDLKLRQPFMSLQLSEQRKTDKIIREQYALLANEDTKSCKDANEITKIVLTNLVVQETLSEEEFQLGLTKVVLSAGTYPP</sequence>
<dbReference type="FunFam" id="3.40.850.10:FF:000101">
    <property type="entry name" value="Slow myosin heavy chain 2"/>
    <property type="match status" value="1"/>
</dbReference>
<keyword evidence="6 8" id="KW-0505">Motor protein</keyword>
<dbReference type="GO" id="GO:0051015">
    <property type="term" value="F:actin filament binding"/>
    <property type="evidence" value="ECO:0007669"/>
    <property type="project" value="InterPro"/>
</dbReference>
<dbReference type="Gene3D" id="3.40.850.10">
    <property type="entry name" value="Kinesin motor domain"/>
    <property type="match status" value="1"/>
</dbReference>
<evidence type="ECO:0000259" key="9">
    <source>
        <dbReference type="PROSITE" id="PS51456"/>
    </source>
</evidence>
<dbReference type="WBParaSite" id="SBAD_0000550101-mRNA-1">
    <property type="protein sequence ID" value="SBAD_0000550101-mRNA-1"/>
    <property type="gene ID" value="SBAD_0000550101"/>
</dbReference>
<accession>A0A183INT8</accession>
<dbReference type="GO" id="GO:0060972">
    <property type="term" value="P:left/right pattern formation"/>
    <property type="evidence" value="ECO:0007669"/>
    <property type="project" value="UniProtKB-ARBA"/>
</dbReference>
<reference evidence="11 12" key="2">
    <citation type="submission" date="2018-11" db="EMBL/GenBank/DDBJ databases">
        <authorList>
            <consortium name="Pathogen Informatics"/>
        </authorList>
    </citation>
    <scope>NUCLEOTIDE SEQUENCE [LARGE SCALE GENOMIC DNA]</scope>
</reference>
<dbReference type="Proteomes" id="UP000270296">
    <property type="component" value="Unassembled WGS sequence"/>
</dbReference>
<protein>
    <submittedName>
        <fullName evidence="13">Myosin motor domain-containing protein</fullName>
    </submittedName>
</protein>
<evidence type="ECO:0000256" key="6">
    <source>
        <dbReference type="ARBA" id="ARBA00023175"/>
    </source>
</evidence>
<dbReference type="PANTHER" id="PTHR13140:SF857">
    <property type="entry name" value="MYOSIN-11"/>
    <property type="match status" value="1"/>
</dbReference>
<feature type="domain" description="Myosin N-terminal SH3-like" evidence="10">
    <location>
        <begin position="7"/>
        <end position="56"/>
    </location>
</feature>
<dbReference type="PRINTS" id="PR00193">
    <property type="entry name" value="MYOSINHEAVY"/>
</dbReference>
<keyword evidence="12" id="KW-1185">Reference proteome</keyword>
<proteinExistence type="inferred from homology"/>
<keyword evidence="7 8" id="KW-0009">Actin-binding</keyword>
<evidence type="ECO:0000256" key="1">
    <source>
        <dbReference type="ARBA" id="ARBA00008314"/>
    </source>
</evidence>
<dbReference type="SUPFAM" id="SSF52540">
    <property type="entry name" value="P-loop containing nucleoside triphosphate hydrolases"/>
    <property type="match status" value="1"/>
</dbReference>
<name>A0A183INT8_9BILA</name>
<dbReference type="FunFam" id="1.20.58.530:FF:000001">
    <property type="entry name" value="Myosin heavy chain"/>
    <property type="match status" value="1"/>
</dbReference>
<dbReference type="GO" id="GO:0016020">
    <property type="term" value="C:membrane"/>
    <property type="evidence" value="ECO:0007669"/>
    <property type="project" value="TreeGrafter"/>
</dbReference>
<dbReference type="Gene3D" id="2.30.30.360">
    <property type="entry name" value="Myosin S1 fragment, N-terminal"/>
    <property type="match status" value="1"/>
</dbReference>
<dbReference type="SMART" id="SM00242">
    <property type="entry name" value="MYSc"/>
    <property type="match status" value="1"/>
</dbReference>